<dbReference type="InterPro" id="IPR008972">
    <property type="entry name" value="Cupredoxin"/>
</dbReference>
<keyword evidence="6" id="KW-0812">Transmembrane</keyword>
<dbReference type="Gene3D" id="2.60.40.420">
    <property type="entry name" value="Cupredoxins - blue copper proteins"/>
    <property type="match status" value="1"/>
</dbReference>
<evidence type="ECO:0000256" key="5">
    <source>
        <dbReference type="SAM" id="MobiDB-lite"/>
    </source>
</evidence>
<evidence type="ECO:0000256" key="1">
    <source>
        <dbReference type="ARBA" id="ARBA00004613"/>
    </source>
</evidence>
<feature type="chain" id="PRO_5034053909" evidence="7">
    <location>
        <begin position="23"/>
        <end position="742"/>
    </location>
</feature>
<feature type="signal peptide" evidence="7">
    <location>
        <begin position="1"/>
        <end position="22"/>
    </location>
</feature>
<dbReference type="Gene3D" id="2.60.120.10">
    <property type="entry name" value="Jelly Rolls"/>
    <property type="match status" value="1"/>
</dbReference>
<name>A0A8H6YP00_9AGAR</name>
<dbReference type="PANTHER" id="PTHR34883:SF15">
    <property type="entry name" value="EXTRACELLULAR SERINE-RICH PROTEIN"/>
    <property type="match status" value="1"/>
</dbReference>
<dbReference type="CDD" id="cd02241">
    <property type="entry name" value="cupin_OxOx"/>
    <property type="match status" value="1"/>
</dbReference>
<evidence type="ECO:0000256" key="4">
    <source>
        <dbReference type="ARBA" id="ARBA00023211"/>
    </source>
</evidence>
<dbReference type="PRINTS" id="PR00325">
    <property type="entry name" value="GERMIN"/>
</dbReference>
<keyword evidence="6" id="KW-0472">Membrane</keyword>
<dbReference type="InterPro" id="IPR001929">
    <property type="entry name" value="Germin"/>
</dbReference>
<dbReference type="EMBL" id="JACAZI010000004">
    <property type="protein sequence ID" value="KAF7362191.1"/>
    <property type="molecule type" value="Genomic_DNA"/>
</dbReference>
<gene>
    <name evidence="9" type="ORF">MVEN_00565200</name>
</gene>
<proteinExistence type="inferred from homology"/>
<keyword evidence="10" id="KW-1185">Reference proteome</keyword>
<evidence type="ECO:0000256" key="2">
    <source>
        <dbReference type="ARBA" id="ARBA00007456"/>
    </source>
</evidence>
<evidence type="ECO:0000313" key="9">
    <source>
        <dbReference type="EMBL" id="KAF7362191.1"/>
    </source>
</evidence>
<dbReference type="InterPro" id="IPR011051">
    <property type="entry name" value="RmlC_Cupin_sf"/>
</dbReference>
<comment type="similarity">
    <text evidence="2">Belongs to the germin family.</text>
</comment>
<organism evidence="9 10">
    <name type="scientific">Mycena venus</name>
    <dbReference type="NCBI Taxonomy" id="2733690"/>
    <lineage>
        <taxon>Eukaryota</taxon>
        <taxon>Fungi</taxon>
        <taxon>Dikarya</taxon>
        <taxon>Basidiomycota</taxon>
        <taxon>Agaricomycotina</taxon>
        <taxon>Agaricomycetes</taxon>
        <taxon>Agaricomycetidae</taxon>
        <taxon>Agaricales</taxon>
        <taxon>Marasmiineae</taxon>
        <taxon>Mycenaceae</taxon>
        <taxon>Mycena</taxon>
    </lineage>
</organism>
<dbReference type="AlphaFoldDB" id="A0A8H6YP00"/>
<feature type="domain" description="Cupin type-1" evidence="8">
    <location>
        <begin position="56"/>
        <end position="203"/>
    </location>
</feature>
<keyword evidence="3" id="KW-0964">Secreted</keyword>
<feature type="compositionally biased region" description="Low complexity" evidence="5">
    <location>
        <begin position="731"/>
        <end position="742"/>
    </location>
</feature>
<protein>
    <submittedName>
        <fullName evidence="9">RmlC-like cupin</fullName>
    </submittedName>
</protein>
<dbReference type="Pfam" id="PF00190">
    <property type="entry name" value="Cupin_1"/>
    <property type="match status" value="1"/>
</dbReference>
<accession>A0A8H6YP00</accession>
<comment type="caution">
    <text evidence="9">The sequence shown here is derived from an EMBL/GenBank/DDBJ whole genome shotgun (WGS) entry which is preliminary data.</text>
</comment>
<dbReference type="InterPro" id="IPR006045">
    <property type="entry name" value="Cupin_1"/>
</dbReference>
<dbReference type="Proteomes" id="UP000620124">
    <property type="component" value="Unassembled WGS sequence"/>
</dbReference>
<feature type="region of interest" description="Disordered" evidence="5">
    <location>
        <begin position="701"/>
        <end position="742"/>
    </location>
</feature>
<keyword evidence="4" id="KW-0464">Manganese</keyword>
<dbReference type="OrthoDB" id="1921208at2759"/>
<dbReference type="SUPFAM" id="SSF51182">
    <property type="entry name" value="RmlC-like cupins"/>
    <property type="match status" value="1"/>
</dbReference>
<evidence type="ECO:0000259" key="8">
    <source>
        <dbReference type="SMART" id="SM00835"/>
    </source>
</evidence>
<dbReference type="CDD" id="cd00920">
    <property type="entry name" value="Cupredoxin"/>
    <property type="match status" value="1"/>
</dbReference>
<keyword evidence="6" id="KW-1133">Transmembrane helix</keyword>
<evidence type="ECO:0000256" key="3">
    <source>
        <dbReference type="ARBA" id="ARBA00022525"/>
    </source>
</evidence>
<reference evidence="9" key="1">
    <citation type="submission" date="2020-05" db="EMBL/GenBank/DDBJ databases">
        <title>Mycena genomes resolve the evolution of fungal bioluminescence.</title>
        <authorList>
            <person name="Tsai I.J."/>
        </authorList>
    </citation>
    <scope>NUCLEOTIDE SEQUENCE</scope>
    <source>
        <strain evidence="9">CCC161011</strain>
    </source>
</reference>
<dbReference type="InterPro" id="IPR052953">
    <property type="entry name" value="Ser-rich/MCO-related"/>
</dbReference>
<dbReference type="SUPFAM" id="SSF49503">
    <property type="entry name" value="Cupredoxins"/>
    <property type="match status" value="1"/>
</dbReference>
<feature type="transmembrane region" description="Helical" evidence="6">
    <location>
        <begin position="639"/>
        <end position="661"/>
    </location>
</feature>
<evidence type="ECO:0000256" key="6">
    <source>
        <dbReference type="SAM" id="Phobius"/>
    </source>
</evidence>
<comment type="subcellular location">
    <subcellularLocation>
        <location evidence="1">Secreted</location>
    </subcellularLocation>
</comment>
<keyword evidence="7" id="KW-0732">Signal</keyword>
<dbReference type="GO" id="GO:0030145">
    <property type="term" value="F:manganese ion binding"/>
    <property type="evidence" value="ECO:0007669"/>
    <property type="project" value="InterPro"/>
</dbReference>
<sequence>MFSPNKWASLALALALAGRVSADAKSDEAALVAKLRDAPTAVDRINLLPTDDEFEFDFFDPTKGATVGAGGKIVTANAATFPAVIGTGSAMAIGFLDACSMNTPHMHPRATEMQFSVNGTIRTGMITENNARFIMTELPPGSMTIFPQGAVHFQVNDGCEPALFVASFNSEDPGVLQVAQRFLGLPPDIVGATLGDLGVEEVAGLESMIPDNVAIATDDCLKRCGLKRPDQPTTQRQSRVSGNAFPTEVSASYKYSTYNDGYQYKSDSAYNERMNTASGYSATDYKTSTYTTPKPQSYATATATVSHGKSTWTTVYTSYAGSAYPTYAPSPVNHLIKVGADGLNFTPPFISAAIGDTVTFEFHPKNHTVTQSSFMHPCKALAETSTTGEVGFKSGFQFVAEGTTSGFPTFSIVVNDTAPIWGYCGQQGPPVHCTQGMVFAINPVESGPNNFAAFQQLARNSGSSISSSVICPDKDKDNTPLTASSPFNDEGNTFASCTYPSAGLCAYFSDGSFSSGSSTCPAGLPQLPGFGQASTTTTGKTSYPTTTTHATYNSASAASAYSAAASMLSQYMGGNGYPSGMPGGMDAYSSLLAGYGGQGFPSNIPGMSGFPGFGADLAAATDGSSSDGSSGSNKPSPALIALLAINGFLVVGLIVLGALYFRKRRAAARTSRHKQLYTSLSASGDPLFVAPTKLTQYEDKEGHAAAAAGDETPLTHGLAHGPYYDPHEPSSRTPSRPPSRLR</sequence>
<evidence type="ECO:0000313" key="10">
    <source>
        <dbReference type="Proteomes" id="UP000620124"/>
    </source>
</evidence>
<dbReference type="GO" id="GO:0005576">
    <property type="term" value="C:extracellular region"/>
    <property type="evidence" value="ECO:0007669"/>
    <property type="project" value="UniProtKB-SubCell"/>
</dbReference>
<evidence type="ECO:0000256" key="7">
    <source>
        <dbReference type="SAM" id="SignalP"/>
    </source>
</evidence>
<dbReference type="SMART" id="SM00835">
    <property type="entry name" value="Cupin_1"/>
    <property type="match status" value="1"/>
</dbReference>
<dbReference type="PANTHER" id="PTHR34883">
    <property type="entry name" value="SERINE-RICH PROTEIN, PUTATIVE-RELATED-RELATED"/>
    <property type="match status" value="1"/>
</dbReference>
<dbReference type="InterPro" id="IPR014710">
    <property type="entry name" value="RmlC-like_jellyroll"/>
</dbReference>